<dbReference type="FunFam" id="2.30.42.10:FF:000063">
    <property type="entry name" value="Peptidase, S41 family"/>
    <property type="match status" value="1"/>
</dbReference>
<evidence type="ECO:0000313" key="8">
    <source>
        <dbReference type="Proteomes" id="UP000298264"/>
    </source>
</evidence>
<proteinExistence type="inferred from homology"/>
<dbReference type="GO" id="GO:0004175">
    <property type="term" value="F:endopeptidase activity"/>
    <property type="evidence" value="ECO:0007669"/>
    <property type="project" value="TreeGrafter"/>
</dbReference>
<evidence type="ECO:0000256" key="5">
    <source>
        <dbReference type="RuleBase" id="RU004404"/>
    </source>
</evidence>
<dbReference type="InterPro" id="IPR004447">
    <property type="entry name" value="Peptidase_S41A"/>
</dbReference>
<dbReference type="InterPro" id="IPR055210">
    <property type="entry name" value="CtpA/B_N"/>
</dbReference>
<dbReference type="SUPFAM" id="SSF52096">
    <property type="entry name" value="ClpP/crotonase"/>
    <property type="match status" value="1"/>
</dbReference>
<dbReference type="SMART" id="SM00228">
    <property type="entry name" value="PDZ"/>
    <property type="match status" value="1"/>
</dbReference>
<dbReference type="Gene3D" id="2.30.42.10">
    <property type="match status" value="1"/>
</dbReference>
<dbReference type="EMBL" id="RQHV01000036">
    <property type="protein sequence ID" value="TGN11897.1"/>
    <property type="molecule type" value="Genomic_DNA"/>
</dbReference>
<evidence type="ECO:0000313" key="7">
    <source>
        <dbReference type="EMBL" id="TGN11897.1"/>
    </source>
</evidence>
<dbReference type="GO" id="GO:0006508">
    <property type="term" value="P:proteolysis"/>
    <property type="evidence" value="ECO:0007669"/>
    <property type="project" value="UniProtKB-KW"/>
</dbReference>
<evidence type="ECO:0000256" key="4">
    <source>
        <dbReference type="ARBA" id="ARBA00022825"/>
    </source>
</evidence>
<dbReference type="OrthoDB" id="9812068at2"/>
<dbReference type="InterPro" id="IPR036034">
    <property type="entry name" value="PDZ_sf"/>
</dbReference>
<dbReference type="AlphaFoldDB" id="A0A4V3JXA2"/>
<dbReference type="GO" id="GO:0008236">
    <property type="term" value="F:serine-type peptidase activity"/>
    <property type="evidence" value="ECO:0007669"/>
    <property type="project" value="UniProtKB-KW"/>
</dbReference>
<dbReference type="InterPro" id="IPR041489">
    <property type="entry name" value="PDZ_6"/>
</dbReference>
<dbReference type="Gene3D" id="3.90.226.10">
    <property type="entry name" value="2-enoyl-CoA Hydratase, Chain A, domain 1"/>
    <property type="match status" value="1"/>
</dbReference>
<dbReference type="RefSeq" id="WP_135763341.1">
    <property type="nucleotide sequence ID" value="NZ_RQHV01000036.1"/>
</dbReference>
<dbReference type="Pfam" id="PF17820">
    <property type="entry name" value="PDZ_6"/>
    <property type="match status" value="1"/>
</dbReference>
<dbReference type="InterPro" id="IPR005151">
    <property type="entry name" value="Tail-specific_protease"/>
</dbReference>
<name>A0A4V3JXA2_9LEPT</name>
<dbReference type="GO" id="GO:0030288">
    <property type="term" value="C:outer membrane-bounded periplasmic space"/>
    <property type="evidence" value="ECO:0007669"/>
    <property type="project" value="TreeGrafter"/>
</dbReference>
<dbReference type="Gene3D" id="3.30.750.44">
    <property type="match status" value="1"/>
</dbReference>
<dbReference type="SUPFAM" id="SSF50156">
    <property type="entry name" value="PDZ domain-like"/>
    <property type="match status" value="1"/>
</dbReference>
<comment type="similarity">
    <text evidence="1 5">Belongs to the peptidase S41A family.</text>
</comment>
<organism evidence="7 8">
    <name type="scientific">Leptospira ilyithenensis</name>
    <dbReference type="NCBI Taxonomy" id="2484901"/>
    <lineage>
        <taxon>Bacteria</taxon>
        <taxon>Pseudomonadati</taxon>
        <taxon>Spirochaetota</taxon>
        <taxon>Spirochaetia</taxon>
        <taxon>Leptospirales</taxon>
        <taxon>Leptospiraceae</taxon>
        <taxon>Leptospira</taxon>
    </lineage>
</organism>
<protein>
    <submittedName>
        <fullName evidence="7">S41 family peptidase</fullName>
    </submittedName>
</protein>
<reference evidence="7" key="1">
    <citation type="journal article" date="2019" name="PLoS Negl. Trop. Dis.">
        <title>Revisiting the worldwide diversity of Leptospira species in the environment.</title>
        <authorList>
            <person name="Vincent A.T."/>
            <person name="Schiettekatte O."/>
            <person name="Bourhy P."/>
            <person name="Veyrier F.J."/>
            <person name="Picardeau M."/>
        </authorList>
    </citation>
    <scope>NUCLEOTIDE SEQUENCE [LARGE SCALE GENOMIC DNA]</scope>
    <source>
        <strain evidence="7">201400974</strain>
    </source>
</reference>
<dbReference type="PROSITE" id="PS50106">
    <property type="entry name" value="PDZ"/>
    <property type="match status" value="1"/>
</dbReference>
<keyword evidence="2 5" id="KW-0645">Protease</keyword>
<evidence type="ECO:0000259" key="6">
    <source>
        <dbReference type="PROSITE" id="PS50106"/>
    </source>
</evidence>
<dbReference type="InterPro" id="IPR001478">
    <property type="entry name" value="PDZ"/>
</dbReference>
<dbReference type="GO" id="GO:0007165">
    <property type="term" value="P:signal transduction"/>
    <property type="evidence" value="ECO:0007669"/>
    <property type="project" value="TreeGrafter"/>
</dbReference>
<dbReference type="NCBIfam" id="TIGR00225">
    <property type="entry name" value="prc"/>
    <property type="match status" value="1"/>
</dbReference>
<comment type="caution">
    <text evidence="7">The sequence shown here is derived from an EMBL/GenBank/DDBJ whole genome shotgun (WGS) entry which is preliminary data.</text>
</comment>
<gene>
    <name evidence="7" type="ORF">EHS11_05140</name>
</gene>
<evidence type="ECO:0000256" key="2">
    <source>
        <dbReference type="ARBA" id="ARBA00022670"/>
    </source>
</evidence>
<dbReference type="CDD" id="cd07560">
    <property type="entry name" value="Peptidase_S41_CPP"/>
    <property type="match status" value="1"/>
</dbReference>
<keyword evidence="8" id="KW-1185">Reference proteome</keyword>
<keyword evidence="4 5" id="KW-0720">Serine protease</keyword>
<sequence>MTRGKERILWASITFLLLAAWVFSPLEKAKAISSEGETYLQILHEVISYIENDFVDPIEEKKIYTGAIHGALQSLGDPHSRFLDKDDFQELQNETKGSFGGIGVEVSFQEGAFVIIAPLEGTPAWKAGLLPHDRITEINGKSTKNLSLSDSIAMMRGDVGSSLSMKIERKGLRDAFTVSLVRELIKIQYIRSAFLPETKTGYIKLAQFMGRENTEKEFTNNIRKLVDSGAKNIIIDLRMNPGGLLDLAIRIADLFLPGNKEIVSVRGRGGVLIRTFRSEKSETKFLDVPIAVLVNGGSASASEILAGALQDNKRAKIVGTQSFGKGSVQSIFPLSHGTGVAVTIQKYFTPSGKSIHGTGITPDLVVQPITATDEEKFAFDKLQKKNKLRPFLSEHPEFNEDVVRDFQKLLESEKLHIGDSVVRLYLFSELKSTSSFQKPNTELDLQLKEAIQLVSKEQ</sequence>
<evidence type="ECO:0000256" key="3">
    <source>
        <dbReference type="ARBA" id="ARBA00022801"/>
    </source>
</evidence>
<keyword evidence="3 5" id="KW-0378">Hydrolase</keyword>
<dbReference type="Proteomes" id="UP000298264">
    <property type="component" value="Unassembled WGS sequence"/>
</dbReference>
<dbReference type="CDD" id="cd06782">
    <property type="entry name" value="cpPDZ_CPP-like"/>
    <property type="match status" value="1"/>
</dbReference>
<dbReference type="InterPro" id="IPR029045">
    <property type="entry name" value="ClpP/crotonase-like_dom_sf"/>
</dbReference>
<dbReference type="Pfam" id="PF03572">
    <property type="entry name" value="Peptidase_S41"/>
    <property type="match status" value="1"/>
</dbReference>
<dbReference type="Pfam" id="PF22694">
    <property type="entry name" value="CtpB_N-like"/>
    <property type="match status" value="1"/>
</dbReference>
<dbReference type="PANTHER" id="PTHR32060:SF30">
    <property type="entry name" value="CARBOXY-TERMINAL PROCESSING PROTEASE CTPA"/>
    <property type="match status" value="1"/>
</dbReference>
<evidence type="ECO:0000256" key="1">
    <source>
        <dbReference type="ARBA" id="ARBA00009179"/>
    </source>
</evidence>
<dbReference type="PANTHER" id="PTHR32060">
    <property type="entry name" value="TAIL-SPECIFIC PROTEASE"/>
    <property type="match status" value="1"/>
</dbReference>
<dbReference type="SMART" id="SM00245">
    <property type="entry name" value="TSPc"/>
    <property type="match status" value="1"/>
</dbReference>
<feature type="domain" description="PDZ" evidence="6">
    <location>
        <begin position="88"/>
        <end position="156"/>
    </location>
</feature>
<accession>A0A4V3JXA2</accession>